<dbReference type="Proteomes" id="UP000283433">
    <property type="component" value="Unassembled WGS sequence"/>
</dbReference>
<keyword evidence="3 6" id="KW-0812">Transmembrane</keyword>
<evidence type="ECO:0000259" key="7">
    <source>
        <dbReference type="Pfam" id="PF04024"/>
    </source>
</evidence>
<keyword evidence="4 6" id="KW-1133">Transmembrane helix</keyword>
<evidence type="ECO:0000259" key="9">
    <source>
        <dbReference type="Pfam" id="PF22744"/>
    </source>
</evidence>
<dbReference type="GO" id="GO:0005886">
    <property type="term" value="C:plasma membrane"/>
    <property type="evidence" value="ECO:0007669"/>
    <property type="project" value="UniProtKB-SubCell"/>
</dbReference>
<dbReference type="PANTHER" id="PTHR33885">
    <property type="entry name" value="PHAGE SHOCK PROTEIN C"/>
    <property type="match status" value="1"/>
</dbReference>
<evidence type="ECO:0000313" key="11">
    <source>
        <dbReference type="Proteomes" id="UP000283433"/>
    </source>
</evidence>
<dbReference type="OrthoDB" id="5772680at2"/>
<feature type="domain" description="Phage shock protein PspC N-terminal" evidence="7">
    <location>
        <begin position="106"/>
        <end position="163"/>
    </location>
</feature>
<dbReference type="InterPro" id="IPR054319">
    <property type="entry name" value="PspC-rel_ToastRack"/>
</dbReference>
<organism evidence="10 11">
    <name type="scientific">Pelobium manganitolerans</name>
    <dbReference type="NCBI Taxonomy" id="1842495"/>
    <lineage>
        <taxon>Bacteria</taxon>
        <taxon>Pseudomonadati</taxon>
        <taxon>Bacteroidota</taxon>
        <taxon>Sphingobacteriia</taxon>
        <taxon>Sphingobacteriales</taxon>
        <taxon>Sphingobacteriaceae</taxon>
        <taxon>Pelobium</taxon>
    </lineage>
</organism>
<keyword evidence="2" id="KW-1003">Cell membrane</keyword>
<gene>
    <name evidence="10" type="ORF">BCY91_01930</name>
</gene>
<feature type="transmembrane region" description="Helical" evidence="6">
    <location>
        <begin position="231"/>
        <end position="262"/>
    </location>
</feature>
<feature type="domain" description="PspC-related ToastRack" evidence="9">
    <location>
        <begin position="393"/>
        <end position="520"/>
    </location>
</feature>
<comment type="subcellular location">
    <subcellularLocation>
        <location evidence="1">Cell membrane</location>
        <topology evidence="1">Single-pass membrane protein</topology>
    </subcellularLocation>
</comment>
<keyword evidence="5 6" id="KW-0472">Membrane</keyword>
<dbReference type="Pfam" id="PF22571">
    <property type="entry name" value="LiaI-LiaF-TM_PspC"/>
    <property type="match status" value="1"/>
</dbReference>
<dbReference type="PANTHER" id="PTHR33885:SF3">
    <property type="entry name" value="PHAGE SHOCK PROTEIN C"/>
    <property type="match status" value="1"/>
</dbReference>
<protein>
    <submittedName>
        <fullName evidence="10">Uncharacterized protein</fullName>
    </submittedName>
</protein>
<accession>A0A419SCJ2</accession>
<evidence type="ECO:0000259" key="8">
    <source>
        <dbReference type="Pfam" id="PF22571"/>
    </source>
</evidence>
<dbReference type="AlphaFoldDB" id="A0A419SCJ2"/>
<name>A0A419SCJ2_9SPHI</name>
<reference evidence="10 11" key="1">
    <citation type="submission" date="2016-07" db="EMBL/GenBank/DDBJ databases">
        <title>Genome of Pelobium manganitolerans.</title>
        <authorList>
            <person name="Wu S."/>
            <person name="Wang G."/>
        </authorList>
    </citation>
    <scope>NUCLEOTIDE SEQUENCE [LARGE SCALE GENOMIC DNA]</scope>
    <source>
        <strain evidence="10 11">YS-25</strain>
    </source>
</reference>
<dbReference type="InterPro" id="IPR054321">
    <property type="entry name" value="PspC-rel_TM"/>
</dbReference>
<evidence type="ECO:0000313" key="10">
    <source>
        <dbReference type="EMBL" id="RKD20400.1"/>
    </source>
</evidence>
<keyword evidence="11" id="KW-1185">Reference proteome</keyword>
<evidence type="ECO:0000256" key="5">
    <source>
        <dbReference type="ARBA" id="ARBA00023136"/>
    </source>
</evidence>
<feature type="transmembrane region" description="Helical" evidence="6">
    <location>
        <begin position="134"/>
        <end position="159"/>
    </location>
</feature>
<dbReference type="InterPro" id="IPR007168">
    <property type="entry name" value="Phageshock_PspC_N"/>
</dbReference>
<evidence type="ECO:0000256" key="2">
    <source>
        <dbReference type="ARBA" id="ARBA00022475"/>
    </source>
</evidence>
<feature type="transmembrane region" description="Helical" evidence="6">
    <location>
        <begin position="316"/>
        <end position="334"/>
    </location>
</feature>
<feature type="transmembrane region" description="Helical" evidence="6">
    <location>
        <begin position="282"/>
        <end position="304"/>
    </location>
</feature>
<proteinExistence type="predicted"/>
<dbReference type="Pfam" id="PF04024">
    <property type="entry name" value="PspC"/>
    <property type="match status" value="1"/>
</dbReference>
<feature type="domain" description="PspC-related transmembrane region" evidence="8">
    <location>
        <begin position="213"/>
        <end position="343"/>
    </location>
</feature>
<dbReference type="InterPro" id="IPR052027">
    <property type="entry name" value="PspC"/>
</dbReference>
<sequence length="548" mass="62558">MNKTIIINISGRVFHIEEDAYQALKTYIDSVKAHFSNYADKAEIVRDIEDRIAEMFAEQLSQASRQVLLQEDVSLMITRMGKPTDFETDENELFENENLNAINQPKKLYRDTEDRFIGGVCAGIAHYFNVAPKWIRIFFIALFAFFGFGVLPYVLLWIVMPKAQTRSERLQMMGKKINLQSFAQSFEEELNAVASNLSQLKANTPAFGKTGLFIRNLVDRLMASIAKLLKFIVRIFGVLAMIFIGLLLCAAFICFTVFMGYISNTDMATIFPLNMITDSLRPLIFVCGFLLVIIPLFALFILLLRVLFNTKILNRNISFSLTALWILALATATFCVAKNATEFKEQASYTETINLKPNNKQSYVLRLGDERTVQEDVNNDEVENRIIRISGSDRDFDSPRNLHFDLSIGGADAPILSKTYTARGSNFRNALKNAHLIVYYYHQSDSVLTFDKRFELSNADAWRSQEVNLKLQIPVNATLYIEKKLADRFFYYQLDDCTEDDANDETLIAVTATKNGFLCRKTARAIAKEKERNLEENKDEEVSETVLF</sequence>
<evidence type="ECO:0000256" key="6">
    <source>
        <dbReference type="SAM" id="Phobius"/>
    </source>
</evidence>
<comment type="caution">
    <text evidence="10">The sequence shown here is derived from an EMBL/GenBank/DDBJ whole genome shotgun (WGS) entry which is preliminary data.</text>
</comment>
<dbReference type="EMBL" id="MBTA01000001">
    <property type="protein sequence ID" value="RKD20400.1"/>
    <property type="molecule type" value="Genomic_DNA"/>
</dbReference>
<evidence type="ECO:0000256" key="4">
    <source>
        <dbReference type="ARBA" id="ARBA00022989"/>
    </source>
</evidence>
<dbReference type="RefSeq" id="WP_120180316.1">
    <property type="nucleotide sequence ID" value="NZ_MBTA01000001.1"/>
</dbReference>
<evidence type="ECO:0000256" key="1">
    <source>
        <dbReference type="ARBA" id="ARBA00004162"/>
    </source>
</evidence>
<dbReference type="Pfam" id="PF22744">
    <property type="entry name" value="Toast-rack_PspC-Cterm"/>
    <property type="match status" value="1"/>
</dbReference>
<evidence type="ECO:0000256" key="3">
    <source>
        <dbReference type="ARBA" id="ARBA00022692"/>
    </source>
</evidence>